<dbReference type="InterPro" id="IPR001478">
    <property type="entry name" value="PDZ"/>
</dbReference>
<evidence type="ECO:0000256" key="8">
    <source>
        <dbReference type="ARBA" id="ARBA00022989"/>
    </source>
</evidence>
<evidence type="ECO:0000256" key="9">
    <source>
        <dbReference type="ARBA" id="ARBA00023049"/>
    </source>
</evidence>
<evidence type="ECO:0000256" key="7">
    <source>
        <dbReference type="ARBA" id="ARBA00022833"/>
    </source>
</evidence>
<evidence type="ECO:0000256" key="10">
    <source>
        <dbReference type="ARBA" id="ARBA00023136"/>
    </source>
</evidence>
<feature type="domain" description="PDZ" evidence="12">
    <location>
        <begin position="106"/>
        <end position="172"/>
    </location>
</feature>
<comment type="cofactor">
    <cofactor evidence="1">
        <name>Zn(2+)</name>
        <dbReference type="ChEBI" id="CHEBI:29105"/>
    </cofactor>
</comment>
<dbReference type="SUPFAM" id="SSF50156">
    <property type="entry name" value="PDZ domain-like"/>
    <property type="match status" value="1"/>
</dbReference>
<dbReference type="CDD" id="cd06163">
    <property type="entry name" value="S2P-M50_PDZ_RseP-like"/>
    <property type="match status" value="1"/>
</dbReference>
<keyword evidence="10 11" id="KW-0472">Membrane</keyword>
<dbReference type="AlphaFoldDB" id="A0A399EN37"/>
<feature type="transmembrane region" description="Helical" evidence="11">
    <location>
        <begin position="311"/>
        <end position="328"/>
    </location>
</feature>
<keyword evidence="8 11" id="KW-1133">Transmembrane helix</keyword>
<evidence type="ECO:0000256" key="6">
    <source>
        <dbReference type="ARBA" id="ARBA00022801"/>
    </source>
</evidence>
<evidence type="ECO:0000313" key="14">
    <source>
        <dbReference type="Proteomes" id="UP000265800"/>
    </source>
</evidence>
<dbReference type="RefSeq" id="WP_119360367.1">
    <property type="nucleotide sequence ID" value="NZ_QWKZ01000054.1"/>
</dbReference>
<sequence>MSFLWFLLIISISIFVHELGHYLAARLQGVGVKNFGVGFGPTLLKLERWGTTWRLNAIPLGGYAEIDGMMPGDTHGYARLSGLGKFFILVAGVAMNLALAWGVLAGLASVQGVPQTRAVVTEVLPGSLAEQAGFRVGDRILSLNGEPLQSYDQVTRFRQSPGEKVFVVLRDGAEATVRFYWDGTQERLGIVYRAEVVGYTRLNFFQALGRTVGETLGAAPRFVQELVGSLARILAGQQTQGVAGPVGIVGITGQAAQQGPAALLSLLAIINLSLAVFNLLPIPGLDGGRILVLGLNALTGGRIRPELEARLAYGGFLFLILLIVLVTINDLRNLVGG</sequence>
<organism evidence="13 14">
    <name type="scientific">Meiothermus luteus</name>
    <dbReference type="NCBI Taxonomy" id="2026184"/>
    <lineage>
        <taxon>Bacteria</taxon>
        <taxon>Thermotogati</taxon>
        <taxon>Deinococcota</taxon>
        <taxon>Deinococci</taxon>
        <taxon>Thermales</taxon>
        <taxon>Thermaceae</taxon>
        <taxon>Meiothermus</taxon>
    </lineage>
</organism>
<dbReference type="InterPro" id="IPR008915">
    <property type="entry name" value="Peptidase_M50"/>
</dbReference>
<accession>A0A399EN37</accession>
<protein>
    <submittedName>
        <fullName evidence="13">Regulator of sigma-W protease RasP</fullName>
        <ecNumber evidence="13">3.4.24.-</ecNumber>
    </submittedName>
</protein>
<evidence type="ECO:0000256" key="1">
    <source>
        <dbReference type="ARBA" id="ARBA00001947"/>
    </source>
</evidence>
<dbReference type="PROSITE" id="PS50106">
    <property type="entry name" value="PDZ"/>
    <property type="match status" value="1"/>
</dbReference>
<evidence type="ECO:0000313" key="13">
    <source>
        <dbReference type="EMBL" id="RIH84870.1"/>
    </source>
</evidence>
<dbReference type="GO" id="GO:0004222">
    <property type="term" value="F:metalloendopeptidase activity"/>
    <property type="evidence" value="ECO:0007669"/>
    <property type="project" value="InterPro"/>
</dbReference>
<dbReference type="OrthoDB" id="9782003at2"/>
<evidence type="ECO:0000256" key="5">
    <source>
        <dbReference type="ARBA" id="ARBA00022692"/>
    </source>
</evidence>
<dbReference type="GO" id="GO:0006508">
    <property type="term" value="P:proteolysis"/>
    <property type="evidence" value="ECO:0007669"/>
    <property type="project" value="UniProtKB-KW"/>
</dbReference>
<dbReference type="Proteomes" id="UP000265800">
    <property type="component" value="Unassembled WGS sequence"/>
</dbReference>
<keyword evidence="4 13" id="KW-0645">Protease</keyword>
<dbReference type="InterPro" id="IPR004387">
    <property type="entry name" value="Pept_M50_Zn"/>
</dbReference>
<proteinExistence type="inferred from homology"/>
<keyword evidence="14" id="KW-1185">Reference proteome</keyword>
<comment type="similarity">
    <text evidence="3">Belongs to the peptidase M50B family.</text>
</comment>
<dbReference type="EC" id="3.4.24.-" evidence="13"/>
<dbReference type="EMBL" id="QWKZ01000054">
    <property type="protein sequence ID" value="RIH84870.1"/>
    <property type="molecule type" value="Genomic_DNA"/>
</dbReference>
<dbReference type="Pfam" id="PF02163">
    <property type="entry name" value="Peptidase_M50"/>
    <property type="match status" value="1"/>
</dbReference>
<comment type="caution">
    <text evidence="13">The sequence shown here is derived from an EMBL/GenBank/DDBJ whole genome shotgun (WGS) entry which is preliminary data.</text>
</comment>
<gene>
    <name evidence="13" type="primary">rasP</name>
    <name evidence="13" type="ORF">Mlute_01767</name>
</gene>
<comment type="subcellular location">
    <subcellularLocation>
        <location evidence="2">Membrane</location>
        <topology evidence="2">Multi-pass membrane protein</topology>
    </subcellularLocation>
</comment>
<keyword evidence="6 13" id="KW-0378">Hydrolase</keyword>
<reference evidence="13 14" key="1">
    <citation type="submission" date="2018-08" db="EMBL/GenBank/DDBJ databases">
        <title>Meiothermus luteus KCTC 52599 genome sequencing project.</title>
        <authorList>
            <person name="Da Costa M.S."/>
            <person name="Albuquerque L."/>
            <person name="Raposo P."/>
            <person name="Froufe H.J.C."/>
            <person name="Barroso C.S."/>
            <person name="Egas C."/>
        </authorList>
    </citation>
    <scope>NUCLEOTIDE SEQUENCE [LARGE SCALE GENOMIC DNA]</scope>
    <source>
        <strain evidence="13 14">KCTC 52599</strain>
    </source>
</reference>
<evidence type="ECO:0000256" key="11">
    <source>
        <dbReference type="SAM" id="Phobius"/>
    </source>
</evidence>
<keyword evidence="5 11" id="KW-0812">Transmembrane</keyword>
<evidence type="ECO:0000259" key="12">
    <source>
        <dbReference type="PROSITE" id="PS50106"/>
    </source>
</evidence>
<dbReference type="GO" id="GO:0016020">
    <property type="term" value="C:membrane"/>
    <property type="evidence" value="ECO:0007669"/>
    <property type="project" value="UniProtKB-SubCell"/>
</dbReference>
<dbReference type="Gene3D" id="2.30.42.10">
    <property type="match status" value="1"/>
</dbReference>
<dbReference type="InterPro" id="IPR036034">
    <property type="entry name" value="PDZ_sf"/>
</dbReference>
<evidence type="ECO:0000256" key="3">
    <source>
        <dbReference type="ARBA" id="ARBA00007931"/>
    </source>
</evidence>
<feature type="transmembrane region" description="Helical" evidence="11">
    <location>
        <begin position="86"/>
        <end position="108"/>
    </location>
</feature>
<dbReference type="Pfam" id="PF17820">
    <property type="entry name" value="PDZ_6"/>
    <property type="match status" value="1"/>
</dbReference>
<dbReference type="PANTHER" id="PTHR42837:SF2">
    <property type="entry name" value="MEMBRANE METALLOPROTEASE ARASP2, CHLOROPLASTIC-RELATED"/>
    <property type="match status" value="1"/>
</dbReference>
<keyword evidence="7" id="KW-0862">Zinc</keyword>
<evidence type="ECO:0000256" key="4">
    <source>
        <dbReference type="ARBA" id="ARBA00022670"/>
    </source>
</evidence>
<feature type="transmembrane region" description="Helical" evidence="11">
    <location>
        <begin position="261"/>
        <end position="280"/>
    </location>
</feature>
<dbReference type="PANTHER" id="PTHR42837">
    <property type="entry name" value="REGULATOR OF SIGMA-E PROTEASE RSEP"/>
    <property type="match status" value="1"/>
</dbReference>
<keyword evidence="9" id="KW-0482">Metalloprotease</keyword>
<dbReference type="SMART" id="SM00228">
    <property type="entry name" value="PDZ"/>
    <property type="match status" value="1"/>
</dbReference>
<feature type="transmembrane region" description="Helical" evidence="11">
    <location>
        <begin position="6"/>
        <end position="25"/>
    </location>
</feature>
<name>A0A399EN37_9DEIN</name>
<dbReference type="InterPro" id="IPR041489">
    <property type="entry name" value="PDZ_6"/>
</dbReference>
<evidence type="ECO:0000256" key="2">
    <source>
        <dbReference type="ARBA" id="ARBA00004141"/>
    </source>
</evidence>